<feature type="domain" description="DUF6576" evidence="9">
    <location>
        <begin position="233"/>
        <end position="278"/>
    </location>
</feature>
<dbReference type="Pfam" id="PF20216">
    <property type="entry name" value="DUF6576"/>
    <property type="match status" value="1"/>
</dbReference>
<dbReference type="InterPro" id="IPR035952">
    <property type="entry name" value="Rhomboid-like_sf"/>
</dbReference>
<gene>
    <name evidence="10" type="ORF">KE626_10655</name>
</gene>
<evidence type="ECO:0000256" key="7">
    <source>
        <dbReference type="SAM" id="Phobius"/>
    </source>
</evidence>
<feature type="transmembrane region" description="Helical" evidence="7">
    <location>
        <begin position="135"/>
        <end position="154"/>
    </location>
</feature>
<keyword evidence="6 7" id="KW-0472">Membrane</keyword>
<keyword evidence="5 7" id="KW-1133">Transmembrane helix</keyword>
<evidence type="ECO:0000256" key="5">
    <source>
        <dbReference type="ARBA" id="ARBA00022989"/>
    </source>
</evidence>
<proteinExistence type="inferred from homology"/>
<evidence type="ECO:0000313" key="11">
    <source>
        <dbReference type="Proteomes" id="UP000676386"/>
    </source>
</evidence>
<protein>
    <submittedName>
        <fullName evidence="10">Rhomboid family intramembrane serine protease</fullName>
    </submittedName>
</protein>
<feature type="transmembrane region" description="Helical" evidence="7">
    <location>
        <begin position="53"/>
        <end position="75"/>
    </location>
</feature>
<evidence type="ECO:0000259" key="9">
    <source>
        <dbReference type="Pfam" id="PF20216"/>
    </source>
</evidence>
<comment type="caution">
    <text evidence="10">The sequence shown here is derived from an EMBL/GenBank/DDBJ whole genome shotgun (WGS) entry which is preliminary data.</text>
</comment>
<feature type="transmembrane region" description="Helical" evidence="7">
    <location>
        <begin position="109"/>
        <end position="129"/>
    </location>
</feature>
<evidence type="ECO:0000256" key="4">
    <source>
        <dbReference type="ARBA" id="ARBA00022801"/>
    </source>
</evidence>
<keyword evidence="4" id="KW-0378">Hydrolase</keyword>
<comment type="similarity">
    <text evidence="2">Belongs to the peptidase S54 family.</text>
</comment>
<sequence length="279" mass="31632">MNNTGIISLVIIIVNFIVSYKGLKDRAFFDRYSFVVERILLFREYWRLITSGFLHVSWQHLIFNMISLLMFSFLLEADLGSWQFLLLYFGSLLGGDLLSLFIHRHNGDYSSVGASGAICGVIFASIALFPGMGVSLLGLIPVPGWLYGVVFLLYSIYGIKSRNHNIGHDAHLGGALAGMTIAIVMEPQAMFANFATIIAIAVPAVFFMYVIITKPHVLLVDNFFYKQHHVFGDIDQKYVFDRANRQKELDAILEKIHKKGMHSLTKAEKEKLERYSQHF</sequence>
<keyword evidence="3 7" id="KW-0812">Transmembrane</keyword>
<organism evidence="10 11">
    <name type="scientific">Chitinophaga hostae</name>
    <dbReference type="NCBI Taxonomy" id="2831022"/>
    <lineage>
        <taxon>Bacteria</taxon>
        <taxon>Pseudomonadati</taxon>
        <taxon>Bacteroidota</taxon>
        <taxon>Chitinophagia</taxon>
        <taxon>Chitinophagales</taxon>
        <taxon>Chitinophagaceae</taxon>
        <taxon>Chitinophaga</taxon>
    </lineage>
</organism>
<dbReference type="PANTHER" id="PTHR43731">
    <property type="entry name" value="RHOMBOID PROTEASE"/>
    <property type="match status" value="1"/>
</dbReference>
<dbReference type="PANTHER" id="PTHR43731:SF14">
    <property type="entry name" value="PRESENILIN-ASSOCIATED RHOMBOID-LIKE PROTEIN, MITOCHONDRIAL"/>
    <property type="match status" value="1"/>
</dbReference>
<evidence type="ECO:0000259" key="8">
    <source>
        <dbReference type="Pfam" id="PF01694"/>
    </source>
</evidence>
<dbReference type="InterPro" id="IPR050925">
    <property type="entry name" value="Rhomboid_protease_S54"/>
</dbReference>
<feature type="transmembrane region" description="Helical" evidence="7">
    <location>
        <begin position="191"/>
        <end position="212"/>
    </location>
</feature>
<dbReference type="Gene3D" id="1.20.1540.10">
    <property type="entry name" value="Rhomboid-like"/>
    <property type="match status" value="1"/>
</dbReference>
<evidence type="ECO:0000256" key="2">
    <source>
        <dbReference type="ARBA" id="ARBA00009045"/>
    </source>
</evidence>
<dbReference type="Pfam" id="PF01694">
    <property type="entry name" value="Rhomboid"/>
    <property type="match status" value="1"/>
</dbReference>
<feature type="domain" description="Peptidase S54 rhomboid" evidence="8">
    <location>
        <begin position="44"/>
        <end position="185"/>
    </location>
</feature>
<keyword evidence="10" id="KW-0645">Protease</keyword>
<accession>A0ABS5IXS1</accession>
<dbReference type="InterPro" id="IPR046483">
    <property type="entry name" value="DUF6576"/>
</dbReference>
<dbReference type="GO" id="GO:0008233">
    <property type="term" value="F:peptidase activity"/>
    <property type="evidence" value="ECO:0007669"/>
    <property type="project" value="UniProtKB-KW"/>
</dbReference>
<dbReference type="RefSeq" id="WP_211972883.1">
    <property type="nucleotide sequence ID" value="NZ_CBFHAM010000019.1"/>
</dbReference>
<feature type="transmembrane region" description="Helical" evidence="7">
    <location>
        <begin position="81"/>
        <end position="102"/>
    </location>
</feature>
<dbReference type="SUPFAM" id="SSF144091">
    <property type="entry name" value="Rhomboid-like"/>
    <property type="match status" value="1"/>
</dbReference>
<dbReference type="EMBL" id="JAGTXB010000004">
    <property type="protein sequence ID" value="MBS0027768.1"/>
    <property type="molecule type" value="Genomic_DNA"/>
</dbReference>
<evidence type="ECO:0000313" key="10">
    <source>
        <dbReference type="EMBL" id="MBS0027768.1"/>
    </source>
</evidence>
<dbReference type="InterPro" id="IPR022764">
    <property type="entry name" value="Peptidase_S54_rhomboid_dom"/>
</dbReference>
<evidence type="ECO:0000256" key="6">
    <source>
        <dbReference type="ARBA" id="ARBA00023136"/>
    </source>
</evidence>
<evidence type="ECO:0000256" key="3">
    <source>
        <dbReference type="ARBA" id="ARBA00022692"/>
    </source>
</evidence>
<evidence type="ECO:0000256" key="1">
    <source>
        <dbReference type="ARBA" id="ARBA00004141"/>
    </source>
</evidence>
<dbReference type="GO" id="GO:0006508">
    <property type="term" value="P:proteolysis"/>
    <property type="evidence" value="ECO:0007669"/>
    <property type="project" value="UniProtKB-KW"/>
</dbReference>
<dbReference type="Proteomes" id="UP000676386">
    <property type="component" value="Unassembled WGS sequence"/>
</dbReference>
<name>A0ABS5IXS1_9BACT</name>
<comment type="subcellular location">
    <subcellularLocation>
        <location evidence="1">Membrane</location>
        <topology evidence="1">Multi-pass membrane protein</topology>
    </subcellularLocation>
</comment>
<feature type="transmembrane region" description="Helical" evidence="7">
    <location>
        <begin position="6"/>
        <end position="23"/>
    </location>
</feature>
<keyword evidence="11" id="KW-1185">Reference proteome</keyword>
<reference evidence="10 11" key="1">
    <citation type="submission" date="2021-04" db="EMBL/GenBank/DDBJ databases">
        <title>Chitinophaga sp. nov., isolated from the rhizosphere soil.</title>
        <authorList>
            <person name="He S."/>
        </authorList>
    </citation>
    <scope>NUCLEOTIDE SEQUENCE [LARGE SCALE GENOMIC DNA]</scope>
    <source>
        <strain evidence="10 11">2R12</strain>
    </source>
</reference>